<organism evidence="1 2">
    <name type="scientific">Oleispira antarctica</name>
    <dbReference type="NCBI Taxonomy" id="188908"/>
    <lineage>
        <taxon>Bacteria</taxon>
        <taxon>Pseudomonadati</taxon>
        <taxon>Pseudomonadota</taxon>
        <taxon>Gammaproteobacteria</taxon>
        <taxon>Oceanospirillales</taxon>
        <taxon>Oceanospirillaceae</taxon>
        <taxon>Oleispira</taxon>
    </lineage>
</organism>
<evidence type="ECO:0000313" key="2">
    <source>
        <dbReference type="Proteomes" id="UP000227088"/>
    </source>
</evidence>
<proteinExistence type="predicted"/>
<dbReference type="AlphaFoldDB" id="A0A1Y5HW76"/>
<comment type="caution">
    <text evidence="1">The sequence shown here is derived from an EMBL/GenBank/DDBJ whole genome shotgun (WGS) entry which is preliminary data.</text>
</comment>
<sequence length="150" mass="17204">MVAVKQFKTDQGQVFASIFSEAEQSLLLNVFSGNKADEQEISSVIKYSLQHLKSQKLDYWLSDFSELQDKNGPGIKSMLKRLVEMLKRSHLKKFSLVSNRSLTERRKLERYIAKSGVEFKTFANLAKASEWLLVPELDAAVWDNSPELNF</sequence>
<accession>A0A1Y5HW76</accession>
<protein>
    <recommendedName>
        <fullName evidence="3">STAS/SEC14 domain-containing protein</fullName>
    </recommendedName>
</protein>
<gene>
    <name evidence="1" type="ORF">A9R00_00375</name>
</gene>
<evidence type="ECO:0008006" key="3">
    <source>
        <dbReference type="Google" id="ProtNLM"/>
    </source>
</evidence>
<dbReference type="Proteomes" id="UP000227088">
    <property type="component" value="Unassembled WGS sequence"/>
</dbReference>
<evidence type="ECO:0000313" key="1">
    <source>
        <dbReference type="EMBL" id="OUS41549.1"/>
    </source>
</evidence>
<reference evidence="2" key="1">
    <citation type="journal article" date="2017" name="Proc. Natl. Acad. Sci. U.S.A.">
        <title>Simulation of Deepwater Horizon oil plume reveals substrate specialization within a complex community of hydrocarbon degraders.</title>
        <authorList>
            <person name="Hu P."/>
            <person name="Dubinsky E.A."/>
            <person name="Probst A.J."/>
            <person name="Wang J."/>
            <person name="Sieber C.M.K."/>
            <person name="Tom L.M."/>
            <person name="Gardinali P."/>
            <person name="Banfield J.F."/>
            <person name="Atlas R.M."/>
            <person name="Andersen G.L."/>
        </authorList>
    </citation>
    <scope>NUCLEOTIDE SEQUENCE [LARGE SCALE GENOMIC DNA]</scope>
</reference>
<name>A0A1Y5HW76_OLEAN</name>
<dbReference type="EMBL" id="MABE01000022">
    <property type="protein sequence ID" value="OUS41549.1"/>
    <property type="molecule type" value="Genomic_DNA"/>
</dbReference>